<protein>
    <submittedName>
        <fullName evidence="2">Uncharacterized protein</fullName>
    </submittedName>
</protein>
<evidence type="ECO:0000256" key="1">
    <source>
        <dbReference type="SAM" id="MobiDB-lite"/>
    </source>
</evidence>
<proteinExistence type="predicted"/>
<accession>A0A8S5T9A4</accession>
<organism evidence="2">
    <name type="scientific">Siphoviridae sp. ctmIh35</name>
    <dbReference type="NCBI Taxonomy" id="2827932"/>
    <lineage>
        <taxon>Viruses</taxon>
        <taxon>Duplodnaviria</taxon>
        <taxon>Heunggongvirae</taxon>
        <taxon>Uroviricota</taxon>
        <taxon>Caudoviricetes</taxon>
    </lineage>
</organism>
<reference evidence="2" key="1">
    <citation type="journal article" date="2021" name="Proc. Natl. Acad. Sci. U.S.A.">
        <title>A Catalog of Tens of Thousands of Viruses from Human Metagenomes Reveals Hidden Associations with Chronic Diseases.</title>
        <authorList>
            <person name="Tisza M.J."/>
            <person name="Buck C.B."/>
        </authorList>
    </citation>
    <scope>NUCLEOTIDE SEQUENCE</scope>
    <source>
        <strain evidence="2">CtmIh35</strain>
    </source>
</reference>
<sequence length="33" mass="3991">MRIRWIGVRTANCGRKKKKKVLQREIRPSHQSE</sequence>
<feature type="region of interest" description="Disordered" evidence="1">
    <location>
        <begin position="14"/>
        <end position="33"/>
    </location>
</feature>
<name>A0A8S5T9A4_9CAUD</name>
<dbReference type="EMBL" id="BK032772">
    <property type="protein sequence ID" value="DAF59559.1"/>
    <property type="molecule type" value="Genomic_DNA"/>
</dbReference>
<evidence type="ECO:0000313" key="2">
    <source>
        <dbReference type="EMBL" id="DAF59559.1"/>
    </source>
</evidence>
<feature type="compositionally biased region" description="Basic and acidic residues" evidence="1">
    <location>
        <begin position="22"/>
        <end position="33"/>
    </location>
</feature>